<keyword evidence="1" id="KW-1133">Transmembrane helix</keyword>
<dbReference type="STRING" id="937777.Deipe_1940"/>
<proteinExistence type="predicted"/>
<accession>L0A0M4</accession>
<feature type="transmembrane region" description="Helical" evidence="1">
    <location>
        <begin position="22"/>
        <end position="42"/>
    </location>
</feature>
<dbReference type="EMBL" id="CP003382">
    <property type="protein sequence ID" value="AFZ67443.1"/>
    <property type="molecule type" value="Genomic_DNA"/>
</dbReference>
<keyword evidence="3" id="KW-1185">Reference proteome</keyword>
<reference evidence="3" key="1">
    <citation type="submission" date="2012-03" db="EMBL/GenBank/DDBJ databases">
        <title>Complete sequence of chromosome of Deinococcus peraridilitoris DSM 19664.</title>
        <authorList>
            <person name="Lucas S."/>
            <person name="Copeland A."/>
            <person name="Lapidus A."/>
            <person name="Glavina del Rio T."/>
            <person name="Dalin E."/>
            <person name="Tice H."/>
            <person name="Bruce D."/>
            <person name="Goodwin L."/>
            <person name="Pitluck S."/>
            <person name="Peters L."/>
            <person name="Mikhailova N."/>
            <person name="Lu M."/>
            <person name="Kyrpides N."/>
            <person name="Mavromatis K."/>
            <person name="Ivanova N."/>
            <person name="Brettin T."/>
            <person name="Detter J.C."/>
            <person name="Han C."/>
            <person name="Larimer F."/>
            <person name="Land M."/>
            <person name="Hauser L."/>
            <person name="Markowitz V."/>
            <person name="Cheng J.-F."/>
            <person name="Hugenholtz P."/>
            <person name="Woyke T."/>
            <person name="Wu D."/>
            <person name="Pukall R."/>
            <person name="Steenblock K."/>
            <person name="Brambilla E."/>
            <person name="Klenk H.-P."/>
            <person name="Eisen J.A."/>
        </authorList>
    </citation>
    <scope>NUCLEOTIDE SEQUENCE [LARGE SCALE GENOMIC DNA]</scope>
    <source>
        <strain evidence="3">DSM 19664 / LMG 22246 / CIP 109416 / KR-200</strain>
    </source>
</reference>
<protein>
    <submittedName>
        <fullName evidence="2">Uncharacterized protein</fullName>
    </submittedName>
</protein>
<gene>
    <name evidence="2" type="ordered locus">Deipe_1940</name>
</gene>
<name>L0A0M4_DEIPD</name>
<evidence type="ECO:0000256" key="1">
    <source>
        <dbReference type="SAM" id="Phobius"/>
    </source>
</evidence>
<keyword evidence="1" id="KW-0472">Membrane</keyword>
<dbReference type="AlphaFoldDB" id="L0A0M4"/>
<keyword evidence="1" id="KW-0812">Transmembrane</keyword>
<dbReference type="Proteomes" id="UP000010467">
    <property type="component" value="Chromosome"/>
</dbReference>
<dbReference type="HOGENOM" id="CLU_2492688_0_0_0"/>
<organism evidence="2 3">
    <name type="scientific">Deinococcus peraridilitoris (strain DSM 19664 / LMG 22246 / CIP 109416 / KR-200)</name>
    <dbReference type="NCBI Taxonomy" id="937777"/>
    <lineage>
        <taxon>Bacteria</taxon>
        <taxon>Thermotogati</taxon>
        <taxon>Deinococcota</taxon>
        <taxon>Deinococci</taxon>
        <taxon>Deinococcales</taxon>
        <taxon>Deinococcaceae</taxon>
        <taxon>Deinococcus</taxon>
    </lineage>
</organism>
<evidence type="ECO:0000313" key="3">
    <source>
        <dbReference type="Proteomes" id="UP000010467"/>
    </source>
</evidence>
<evidence type="ECO:0000313" key="2">
    <source>
        <dbReference type="EMBL" id="AFZ67443.1"/>
    </source>
</evidence>
<dbReference type="KEGG" id="dpd:Deipe_1940"/>
<sequence length="86" mass="10179">MPRLCSPSLTVDNPVDNPVDKLWITLWITLNFFCLWITGQFVHRLSTGKAELSTILSTSWNTCQTTPNRVIHSFHSSYYYYYYFYN</sequence>